<dbReference type="Proteomes" id="UP000027920">
    <property type="component" value="Unassembled WGS sequence"/>
</dbReference>
<keyword evidence="1" id="KW-0285">Flavoprotein</keyword>
<evidence type="ECO:0000313" key="4">
    <source>
        <dbReference type="EMBL" id="KEF56669.1"/>
    </source>
</evidence>
<dbReference type="SUPFAM" id="SSF51412">
    <property type="entry name" value="Inosine monophosphate dehydrogenase (IMPDH)"/>
    <property type="match status" value="1"/>
</dbReference>
<dbReference type="Gene3D" id="3.20.20.70">
    <property type="entry name" value="Aldolase class I"/>
    <property type="match status" value="1"/>
</dbReference>
<keyword evidence="3" id="KW-0560">Oxidoreductase</keyword>
<dbReference type="STRING" id="1182545.A0A072P964"/>
<dbReference type="OrthoDB" id="2349068at2759"/>
<dbReference type="InterPro" id="IPR013785">
    <property type="entry name" value="Aldolase_TIM"/>
</dbReference>
<dbReference type="PANTHER" id="PTHR32332">
    <property type="entry name" value="2-NITROPROPANE DIOXYGENASE"/>
    <property type="match status" value="1"/>
</dbReference>
<evidence type="ECO:0000256" key="1">
    <source>
        <dbReference type="ARBA" id="ARBA00022630"/>
    </source>
</evidence>
<dbReference type="GeneID" id="25281773"/>
<dbReference type="AlphaFoldDB" id="A0A072P964"/>
<dbReference type="EMBL" id="AMGV01000005">
    <property type="protein sequence ID" value="KEF56669.1"/>
    <property type="molecule type" value="Genomic_DNA"/>
</dbReference>
<proteinExistence type="predicted"/>
<protein>
    <recommendedName>
        <fullName evidence="6">Nitronate monooxygenase domain-containing protein</fullName>
    </recommendedName>
</protein>
<dbReference type="PANTHER" id="PTHR32332:SF34">
    <property type="entry name" value="2-NITROPROPANE DIOXYGENASE FAMILY, PUTATIVE-RELATED"/>
    <property type="match status" value="1"/>
</dbReference>
<dbReference type="GO" id="GO:0018580">
    <property type="term" value="F:nitronate monooxygenase activity"/>
    <property type="evidence" value="ECO:0007669"/>
    <property type="project" value="InterPro"/>
</dbReference>
<gene>
    <name evidence="4" type="ORF">A1O9_06858</name>
</gene>
<reference evidence="4 5" key="1">
    <citation type="submission" date="2013-03" db="EMBL/GenBank/DDBJ databases">
        <title>The Genome Sequence of Exophiala aquamarina CBS 119918.</title>
        <authorList>
            <consortium name="The Broad Institute Genomics Platform"/>
            <person name="Cuomo C."/>
            <person name="de Hoog S."/>
            <person name="Gorbushina A."/>
            <person name="Walker B."/>
            <person name="Young S.K."/>
            <person name="Zeng Q."/>
            <person name="Gargeya S."/>
            <person name="Fitzgerald M."/>
            <person name="Haas B."/>
            <person name="Abouelleil A."/>
            <person name="Allen A.W."/>
            <person name="Alvarado L."/>
            <person name="Arachchi H.M."/>
            <person name="Berlin A.M."/>
            <person name="Chapman S.B."/>
            <person name="Gainer-Dewar J."/>
            <person name="Goldberg J."/>
            <person name="Griggs A."/>
            <person name="Gujja S."/>
            <person name="Hansen M."/>
            <person name="Howarth C."/>
            <person name="Imamovic A."/>
            <person name="Ireland A."/>
            <person name="Larimer J."/>
            <person name="McCowan C."/>
            <person name="Murphy C."/>
            <person name="Pearson M."/>
            <person name="Poon T.W."/>
            <person name="Priest M."/>
            <person name="Roberts A."/>
            <person name="Saif S."/>
            <person name="Shea T."/>
            <person name="Sisk P."/>
            <person name="Sykes S."/>
            <person name="Wortman J."/>
            <person name="Nusbaum C."/>
            <person name="Birren B."/>
        </authorList>
    </citation>
    <scope>NUCLEOTIDE SEQUENCE [LARGE SCALE GENOMIC DNA]</scope>
    <source>
        <strain evidence="4 5">CBS 119918</strain>
    </source>
</reference>
<comment type="caution">
    <text evidence="4">The sequence shown here is derived from an EMBL/GenBank/DDBJ whole genome shotgun (WGS) entry which is preliminary data.</text>
</comment>
<evidence type="ECO:0000256" key="2">
    <source>
        <dbReference type="ARBA" id="ARBA00022643"/>
    </source>
</evidence>
<dbReference type="CDD" id="cd04730">
    <property type="entry name" value="NPD_like"/>
    <property type="match status" value="1"/>
</dbReference>
<name>A0A072P964_9EURO</name>
<dbReference type="InterPro" id="IPR004136">
    <property type="entry name" value="NMO"/>
</dbReference>
<keyword evidence="2" id="KW-0288">FMN</keyword>
<organism evidence="4 5">
    <name type="scientific">Exophiala aquamarina CBS 119918</name>
    <dbReference type="NCBI Taxonomy" id="1182545"/>
    <lineage>
        <taxon>Eukaryota</taxon>
        <taxon>Fungi</taxon>
        <taxon>Dikarya</taxon>
        <taxon>Ascomycota</taxon>
        <taxon>Pezizomycotina</taxon>
        <taxon>Eurotiomycetes</taxon>
        <taxon>Chaetothyriomycetidae</taxon>
        <taxon>Chaetothyriales</taxon>
        <taxon>Herpotrichiellaceae</taxon>
        <taxon>Exophiala</taxon>
    </lineage>
</organism>
<sequence>MARTLKEQLPWTLAPLVVNAPMGGFAGGALAAAVTQAGGLGQIGAVMDMGELERELKLAKEILSKSNDDSARPSTLPIGVGLLPFILQLEHALPVLAKYQPAVVWLFAAKELDDYAVWTRQLRAALPDTSVWIQVGSASAALRVAQAGTQGADPSTSDPKAQPDALVLQGSDAGGHGFERGASIVALVPETLDLLRSHSLGSMPILAAGGIADARGAAAAFALGASGVVLGTRFLAAHETMVPHPAYRESVLAARDGANNTVRSKLFDNVRGPNIWPEAYDGRSLVTQSYTDFVGGTGVDEVRRRHDEAAKARDKGFGGDGENGRANVWAGASVGLVNRTDDARDIVREVRDGVDEVLAETRARL</sequence>
<accession>A0A072P964</accession>
<keyword evidence="5" id="KW-1185">Reference proteome</keyword>
<evidence type="ECO:0008006" key="6">
    <source>
        <dbReference type="Google" id="ProtNLM"/>
    </source>
</evidence>
<dbReference type="Pfam" id="PF03060">
    <property type="entry name" value="NMO"/>
    <property type="match status" value="2"/>
</dbReference>
<dbReference type="RefSeq" id="XP_013259259.1">
    <property type="nucleotide sequence ID" value="XM_013403805.1"/>
</dbReference>
<evidence type="ECO:0000256" key="3">
    <source>
        <dbReference type="ARBA" id="ARBA00023002"/>
    </source>
</evidence>
<evidence type="ECO:0000313" key="5">
    <source>
        <dbReference type="Proteomes" id="UP000027920"/>
    </source>
</evidence>
<dbReference type="HOGENOM" id="CLU_038732_9_0_1"/>
<dbReference type="VEuPathDB" id="FungiDB:A1O9_06858"/>